<evidence type="ECO:0000256" key="1">
    <source>
        <dbReference type="ARBA" id="ARBA00006484"/>
    </source>
</evidence>
<keyword evidence="2" id="KW-0560">Oxidoreductase</keyword>
<dbReference type="EMBL" id="CP003466">
    <property type="protein sequence ID" value="AFT70742.1"/>
    <property type="molecule type" value="Genomic_DNA"/>
</dbReference>
<proteinExistence type="inferred from homology"/>
<protein>
    <submittedName>
        <fullName evidence="4">Oxidoreductase, short chain dehydrogenase/reductase family</fullName>
    </submittedName>
</protein>
<evidence type="ECO:0000313" key="4">
    <source>
        <dbReference type="EMBL" id="AFT70742.1"/>
    </source>
</evidence>
<dbReference type="STRING" id="930169.B5T_02469"/>
<evidence type="ECO:0000256" key="3">
    <source>
        <dbReference type="RuleBase" id="RU000363"/>
    </source>
</evidence>
<sequence length="256" mass="27283">MEIKDRIVVVTGAAGGIGRALAECFAKAGAKRVICADLDGEGAQATADAIGGIGRRVNVAEESEIQALIDEVETSEGPIDLFCSNAGISTRGGPEVSNDVWQRIWDINVMAHVYAARHLVPKMTARGGGYLLNTASAAGLLSQVGSAPYAVTKHAAVGLAEWLALTYGDDGIKVSVLCPQAVRTAMTKGKEDGVASINGMMEPEPVAQACLKAIQEETFLVLPHPEVLEYMRNKTADYDRWIGGMRKLNRRYNDPV</sequence>
<accession>K0CGD6</accession>
<dbReference type="InterPro" id="IPR020904">
    <property type="entry name" value="Sc_DH/Rdtase_CS"/>
</dbReference>
<comment type="similarity">
    <text evidence="1 3">Belongs to the short-chain dehydrogenases/reductases (SDR) family.</text>
</comment>
<dbReference type="PRINTS" id="PR00080">
    <property type="entry name" value="SDRFAMILY"/>
</dbReference>
<dbReference type="Gene3D" id="3.40.50.720">
    <property type="entry name" value="NAD(P)-binding Rossmann-like Domain"/>
    <property type="match status" value="1"/>
</dbReference>
<reference evidence="4 5" key="1">
    <citation type="journal article" date="2012" name="J. Bacteriol.">
        <title>Complete genome sequence of Alcanivorax dieselolei type strain B5.</title>
        <authorList>
            <person name="Lai Q."/>
            <person name="Li W."/>
            <person name="Shao Z."/>
        </authorList>
    </citation>
    <scope>NUCLEOTIDE SEQUENCE [LARGE SCALE GENOMIC DNA]</scope>
    <source>
        <strain evidence="5">DSM 16502 / CGMCC 1.3690 / B-5</strain>
    </source>
</reference>
<dbReference type="InterPro" id="IPR002347">
    <property type="entry name" value="SDR_fam"/>
</dbReference>
<dbReference type="Proteomes" id="UP000006286">
    <property type="component" value="Chromosome"/>
</dbReference>
<gene>
    <name evidence="4" type="ordered locus">B5T_02469</name>
</gene>
<dbReference type="KEGG" id="adi:B5T_02469"/>
<dbReference type="PANTHER" id="PTHR43391">
    <property type="entry name" value="RETINOL DEHYDROGENASE-RELATED"/>
    <property type="match status" value="1"/>
</dbReference>
<name>K0CGD6_ALCDB</name>
<dbReference type="RefSeq" id="WP_014994813.1">
    <property type="nucleotide sequence ID" value="NC_018691.1"/>
</dbReference>
<dbReference type="Pfam" id="PF00106">
    <property type="entry name" value="adh_short"/>
    <property type="match status" value="1"/>
</dbReference>
<dbReference type="HOGENOM" id="CLU_010194_2_1_6"/>
<evidence type="ECO:0000313" key="5">
    <source>
        <dbReference type="Proteomes" id="UP000006286"/>
    </source>
</evidence>
<dbReference type="PRINTS" id="PR00081">
    <property type="entry name" value="GDHRDH"/>
</dbReference>
<dbReference type="AlphaFoldDB" id="K0CGD6"/>
<dbReference type="eggNOG" id="COG4221">
    <property type="taxonomic scope" value="Bacteria"/>
</dbReference>
<dbReference type="InterPro" id="IPR036291">
    <property type="entry name" value="NAD(P)-bd_dom_sf"/>
</dbReference>
<dbReference type="GO" id="GO:0016491">
    <property type="term" value="F:oxidoreductase activity"/>
    <property type="evidence" value="ECO:0007669"/>
    <property type="project" value="UniProtKB-KW"/>
</dbReference>
<dbReference type="OrthoDB" id="210852at2"/>
<dbReference type="PROSITE" id="PS00061">
    <property type="entry name" value="ADH_SHORT"/>
    <property type="match status" value="1"/>
</dbReference>
<dbReference type="PATRIC" id="fig|930169.3.peg.2437"/>
<dbReference type="SUPFAM" id="SSF51735">
    <property type="entry name" value="NAD(P)-binding Rossmann-fold domains"/>
    <property type="match status" value="1"/>
</dbReference>
<keyword evidence="5" id="KW-1185">Reference proteome</keyword>
<organism evidence="4 5">
    <name type="scientific">Alcanivorax dieselolei (strain DSM 16502 / CGMCC 1.3690 / MCCC 1A00001 / B-5)</name>
    <name type="common">Alloalcanivorax dieselolei</name>
    <dbReference type="NCBI Taxonomy" id="930169"/>
    <lineage>
        <taxon>Bacteria</taxon>
        <taxon>Pseudomonadati</taxon>
        <taxon>Pseudomonadota</taxon>
        <taxon>Gammaproteobacteria</taxon>
        <taxon>Oceanospirillales</taxon>
        <taxon>Alcanivoracaceae</taxon>
        <taxon>Alloalcanivorax</taxon>
    </lineage>
</organism>
<evidence type="ECO:0000256" key="2">
    <source>
        <dbReference type="ARBA" id="ARBA00023002"/>
    </source>
</evidence>
<dbReference type="PANTHER" id="PTHR43391:SF26">
    <property type="entry name" value="BLL7251 PROTEIN"/>
    <property type="match status" value="1"/>
</dbReference>
<dbReference type="CDD" id="cd05233">
    <property type="entry name" value="SDR_c"/>
    <property type="match status" value="1"/>
</dbReference>